<evidence type="ECO:0000256" key="7">
    <source>
        <dbReference type="SAM" id="Phobius"/>
    </source>
</evidence>
<dbReference type="InterPro" id="IPR003593">
    <property type="entry name" value="AAA+_ATPase"/>
</dbReference>
<dbReference type="CDD" id="cd18541">
    <property type="entry name" value="ABC_6TM_TmrB_like"/>
    <property type="match status" value="1"/>
</dbReference>
<keyword evidence="11" id="KW-1185">Reference proteome</keyword>
<dbReference type="Pfam" id="PF00005">
    <property type="entry name" value="ABC_tran"/>
    <property type="match status" value="1"/>
</dbReference>
<sequence>MGLLWNLRHYIRPYAGRYLLAFVLLQVVAALNLLPPWLIGRIVDAISENTLTGTQLAQHLGAIVAAAFAMYGLRYGWQTLLYGSAIKISAQLRSDLFAHFTRQSPAFYHRHSSGDLMAHATNDLKAVEQAAGGGIMVMVDSLVAGFTVLFGMVFVVSGELSLVALLPYPLLVWFTHMYGGALHSRFATAQGRFSGLTEEVRETVSSIRAVRAHGIGARQQQRFNEQIDDTFSANMSVARIDGLFWPTIQVLYGFSFVLALLYGAYMISLGEITVGLLTSFTLYLAQLLGPLLQFGWQFNIFQRGAASWERLQNILRQQPEINDGEHTLAAGAFGEIHFHLPAFHYPAAAKGTDNETDSVQSTAAPQTVLRDIDLRVQQGQFIGITGPTGGGKSTLMNLLQRHYPLPGNAVPNGADITLGGQSVSQYTLASLRQRIAWVPQQSQLFSGTIAANISFARPHATQAQIEQAAELAGIHDEIVAFEQGYQTVLGENGINVSGGQKQRLNLARALLSCLVGEPGGEHSRDNGAYILLLDDAFSALDMKTEAKILDHLREHFHRHSDKTVILITQRLPALAEADQIWVLDEGQVVEQGSHAELMAHSALQGGWYRKIFTQQNRLAGDKEATQ</sequence>
<dbReference type="SMART" id="SM00382">
    <property type="entry name" value="AAA"/>
    <property type="match status" value="1"/>
</dbReference>
<dbReference type="InterPro" id="IPR011527">
    <property type="entry name" value="ABC1_TM_dom"/>
</dbReference>
<dbReference type="PROSITE" id="PS50893">
    <property type="entry name" value="ABC_TRANSPORTER_2"/>
    <property type="match status" value="1"/>
</dbReference>
<gene>
    <name evidence="10" type="ORF">GCM10023333_34740</name>
</gene>
<feature type="domain" description="ABC transporter" evidence="8">
    <location>
        <begin position="354"/>
        <end position="610"/>
    </location>
</feature>
<dbReference type="PANTHER" id="PTHR43394">
    <property type="entry name" value="ATP-DEPENDENT PERMEASE MDL1, MITOCHONDRIAL"/>
    <property type="match status" value="1"/>
</dbReference>
<evidence type="ECO:0000259" key="8">
    <source>
        <dbReference type="PROSITE" id="PS50893"/>
    </source>
</evidence>
<dbReference type="InterPro" id="IPR039421">
    <property type="entry name" value="Type_1_exporter"/>
</dbReference>
<evidence type="ECO:0000256" key="6">
    <source>
        <dbReference type="ARBA" id="ARBA00023136"/>
    </source>
</evidence>
<feature type="domain" description="ABC transmembrane type-1" evidence="9">
    <location>
        <begin position="19"/>
        <end position="303"/>
    </location>
</feature>
<evidence type="ECO:0000256" key="5">
    <source>
        <dbReference type="ARBA" id="ARBA00022989"/>
    </source>
</evidence>
<dbReference type="Gene3D" id="3.40.50.300">
    <property type="entry name" value="P-loop containing nucleotide triphosphate hydrolases"/>
    <property type="match status" value="1"/>
</dbReference>
<keyword evidence="3" id="KW-0547">Nucleotide-binding</keyword>
<dbReference type="PROSITE" id="PS50929">
    <property type="entry name" value="ABC_TM1F"/>
    <property type="match status" value="1"/>
</dbReference>
<organism evidence="10 11">
    <name type="scientific">Ferrimonas pelagia</name>
    <dbReference type="NCBI Taxonomy" id="1177826"/>
    <lineage>
        <taxon>Bacteria</taxon>
        <taxon>Pseudomonadati</taxon>
        <taxon>Pseudomonadota</taxon>
        <taxon>Gammaproteobacteria</taxon>
        <taxon>Alteromonadales</taxon>
        <taxon>Ferrimonadaceae</taxon>
        <taxon>Ferrimonas</taxon>
    </lineage>
</organism>
<comment type="caution">
    <text evidence="10">The sequence shown here is derived from an EMBL/GenBank/DDBJ whole genome shotgun (WGS) entry which is preliminary data.</text>
</comment>
<dbReference type="PANTHER" id="PTHR43394:SF1">
    <property type="entry name" value="ATP-BINDING CASSETTE SUB-FAMILY B MEMBER 10, MITOCHONDRIAL"/>
    <property type="match status" value="1"/>
</dbReference>
<dbReference type="PROSITE" id="PS00211">
    <property type="entry name" value="ABC_TRANSPORTER_1"/>
    <property type="match status" value="1"/>
</dbReference>
<evidence type="ECO:0000259" key="9">
    <source>
        <dbReference type="PROSITE" id="PS50929"/>
    </source>
</evidence>
<evidence type="ECO:0000256" key="4">
    <source>
        <dbReference type="ARBA" id="ARBA00022840"/>
    </source>
</evidence>
<evidence type="ECO:0000256" key="1">
    <source>
        <dbReference type="ARBA" id="ARBA00004651"/>
    </source>
</evidence>
<dbReference type="InterPro" id="IPR003439">
    <property type="entry name" value="ABC_transporter-like_ATP-bd"/>
</dbReference>
<keyword evidence="5 7" id="KW-1133">Transmembrane helix</keyword>
<protein>
    <submittedName>
        <fullName evidence="10">ABC transporter transmembrane domain-containing protein</fullName>
    </submittedName>
</protein>
<reference evidence="11" key="1">
    <citation type="journal article" date="2019" name="Int. J. Syst. Evol. Microbiol.">
        <title>The Global Catalogue of Microorganisms (GCM) 10K type strain sequencing project: providing services to taxonomists for standard genome sequencing and annotation.</title>
        <authorList>
            <consortium name="The Broad Institute Genomics Platform"/>
            <consortium name="The Broad Institute Genome Sequencing Center for Infectious Disease"/>
            <person name="Wu L."/>
            <person name="Ma J."/>
        </authorList>
    </citation>
    <scope>NUCLEOTIDE SEQUENCE [LARGE SCALE GENOMIC DNA]</scope>
    <source>
        <strain evidence="11">JCM 18401</strain>
    </source>
</reference>
<keyword evidence="6 7" id="KW-0472">Membrane</keyword>
<accession>A0ABP9FBQ6</accession>
<keyword evidence="4" id="KW-0067">ATP-binding</keyword>
<dbReference type="Proteomes" id="UP001499988">
    <property type="component" value="Unassembled WGS sequence"/>
</dbReference>
<dbReference type="SUPFAM" id="SSF52540">
    <property type="entry name" value="P-loop containing nucleoside triphosphate hydrolases"/>
    <property type="match status" value="1"/>
</dbReference>
<dbReference type="InterPro" id="IPR027417">
    <property type="entry name" value="P-loop_NTPase"/>
</dbReference>
<proteinExistence type="predicted"/>
<feature type="transmembrane region" description="Helical" evidence="7">
    <location>
        <begin position="243"/>
        <end position="262"/>
    </location>
</feature>
<feature type="transmembrane region" description="Helical" evidence="7">
    <location>
        <begin position="59"/>
        <end position="77"/>
    </location>
</feature>
<keyword evidence="2 7" id="KW-0812">Transmembrane</keyword>
<evidence type="ECO:0000313" key="10">
    <source>
        <dbReference type="EMBL" id="GAA4898408.1"/>
    </source>
</evidence>
<dbReference type="Pfam" id="PF00664">
    <property type="entry name" value="ABC_membrane"/>
    <property type="match status" value="1"/>
</dbReference>
<name>A0ABP9FBQ6_9GAMM</name>
<feature type="transmembrane region" description="Helical" evidence="7">
    <location>
        <begin position="142"/>
        <end position="168"/>
    </location>
</feature>
<comment type="subcellular location">
    <subcellularLocation>
        <location evidence="1">Cell membrane</location>
        <topology evidence="1">Multi-pass membrane protein</topology>
    </subcellularLocation>
</comment>
<dbReference type="InterPro" id="IPR017871">
    <property type="entry name" value="ABC_transporter-like_CS"/>
</dbReference>
<dbReference type="RefSeq" id="WP_345336737.1">
    <property type="nucleotide sequence ID" value="NZ_BAABJZ010000100.1"/>
</dbReference>
<evidence type="ECO:0000313" key="11">
    <source>
        <dbReference type="Proteomes" id="UP001499988"/>
    </source>
</evidence>
<evidence type="ECO:0000256" key="2">
    <source>
        <dbReference type="ARBA" id="ARBA00022692"/>
    </source>
</evidence>
<dbReference type="EMBL" id="BAABJZ010000100">
    <property type="protein sequence ID" value="GAA4898408.1"/>
    <property type="molecule type" value="Genomic_DNA"/>
</dbReference>
<feature type="transmembrane region" description="Helical" evidence="7">
    <location>
        <begin position="274"/>
        <end position="296"/>
    </location>
</feature>
<dbReference type="InterPro" id="IPR036640">
    <property type="entry name" value="ABC1_TM_sf"/>
</dbReference>
<feature type="transmembrane region" description="Helical" evidence="7">
    <location>
        <begin position="18"/>
        <end position="39"/>
    </location>
</feature>
<dbReference type="Gene3D" id="1.20.1560.10">
    <property type="entry name" value="ABC transporter type 1, transmembrane domain"/>
    <property type="match status" value="1"/>
</dbReference>
<dbReference type="SUPFAM" id="SSF90123">
    <property type="entry name" value="ABC transporter transmembrane region"/>
    <property type="match status" value="1"/>
</dbReference>
<evidence type="ECO:0000256" key="3">
    <source>
        <dbReference type="ARBA" id="ARBA00022741"/>
    </source>
</evidence>